<keyword evidence="1 2" id="KW-0732">Signal</keyword>
<dbReference type="InterPro" id="IPR005084">
    <property type="entry name" value="CBM6"/>
</dbReference>
<dbReference type="RefSeq" id="WP_115867650.1">
    <property type="nucleotide sequence ID" value="NZ_QREG01000006.1"/>
</dbReference>
<name>A0A3D9L3T2_MARFU</name>
<feature type="chain" id="PRO_5017704331" evidence="2">
    <location>
        <begin position="25"/>
        <end position="760"/>
    </location>
</feature>
<dbReference type="Proteomes" id="UP000256779">
    <property type="component" value="Unassembled WGS sequence"/>
</dbReference>
<sequence>MNTKITIQCHVLVLLLLISTALFAQRPYFNKNTDILIAQFDSKPDPDDIHAQAALGSMLAHSDLSGVNYYAVAGAVGTQNGTFIDSDALFDMAFGSGNWTDADANWWGSVTNITNKVVPILQNGGKVWVQEAGQSNITADWIYQVLQSVAASTVKSNVIVVQHSNWNEDHTAASDLNYVKDKATYFAIDDGNAPDGAGWGDRGPWSTPEYRSQSSTWMAQAKSSPNPIAKQLWTEADRVIDDMWPNGYPHDWSYIHYDGVDYSDCVENWWIFNIGADADSNSKFWARYVTNTPSGGGNNTVSCASLPSSVASSTSITVSVPYEASQSRDVVVEFWDAGWIAQGKTAVNAGSGTANVTINLSSAPPAGSNYTFKVSIRPTGGDWTTNIDACQKNNVTVTSGSSGQTPYGGTNRTIPGTIEAEHYDEGGEGVAYHDTSTGNAGGLVRSDDVDIEARDGGHNVGWTANGEWLEYTVNATAGTYNLEARVAATSTGKNLVVKLDGTTLGTVNVPNTGDWGTFQTVTLNNITVSGGNDKVLRIEFDGGSVNLNYVRFVSTGSGSCDLPYSNSGFSISNQTTNWSSGALDISCAGSVDISLVAEGVGPMENADYLNIYYKLNGGSQVAILENTNTYSSNTLTVNGLSGNTLELIVNGYTSYSDETYTVSNISVNNASGARQGLTSDPEPHISIYPNPLTSGSVTISLPDQEASAIRIFNVMGQTVYSAEEVKDQLRIPRSQFAAKGIYLVEIATPQKTMQRKLFIR</sequence>
<comment type="caution">
    <text evidence="4">The sequence shown here is derived from an EMBL/GenBank/DDBJ whole genome shotgun (WGS) entry which is preliminary data.</text>
</comment>
<dbReference type="GO" id="GO:0030246">
    <property type="term" value="F:carbohydrate binding"/>
    <property type="evidence" value="ECO:0007669"/>
    <property type="project" value="InterPro"/>
</dbReference>
<proteinExistence type="predicted"/>
<accession>A0A3D9L3T2</accession>
<feature type="domain" description="CBM6" evidence="3">
    <location>
        <begin position="416"/>
        <end position="553"/>
    </location>
</feature>
<dbReference type="AlphaFoldDB" id="A0A3D9L3T2"/>
<dbReference type="EMBL" id="QREG01000006">
    <property type="protein sequence ID" value="REE00121.1"/>
    <property type="molecule type" value="Genomic_DNA"/>
</dbReference>
<dbReference type="Pfam" id="PF03422">
    <property type="entry name" value="CBM_6"/>
    <property type="match status" value="1"/>
</dbReference>
<dbReference type="Pfam" id="PF18962">
    <property type="entry name" value="Por_Secre_tail"/>
    <property type="match status" value="1"/>
</dbReference>
<evidence type="ECO:0000313" key="5">
    <source>
        <dbReference type="Proteomes" id="UP000256779"/>
    </source>
</evidence>
<dbReference type="OrthoDB" id="9800955at2"/>
<feature type="signal peptide" evidence="2">
    <location>
        <begin position="1"/>
        <end position="24"/>
    </location>
</feature>
<dbReference type="InterPro" id="IPR006584">
    <property type="entry name" value="Cellulose-bd_IV"/>
</dbReference>
<dbReference type="SMART" id="SM00606">
    <property type="entry name" value="CBD_IV"/>
    <property type="match status" value="1"/>
</dbReference>
<gene>
    <name evidence="4" type="ORF">C7460_10658</name>
</gene>
<evidence type="ECO:0000313" key="4">
    <source>
        <dbReference type="EMBL" id="REE00121.1"/>
    </source>
</evidence>
<keyword evidence="5" id="KW-1185">Reference proteome</keyword>
<dbReference type="PROSITE" id="PS51175">
    <property type="entry name" value="CBM6"/>
    <property type="match status" value="1"/>
</dbReference>
<evidence type="ECO:0000259" key="3">
    <source>
        <dbReference type="PROSITE" id="PS51175"/>
    </source>
</evidence>
<dbReference type="Gene3D" id="2.60.120.260">
    <property type="entry name" value="Galactose-binding domain-like"/>
    <property type="match status" value="1"/>
</dbReference>
<organism evidence="4 5">
    <name type="scientific">Marinoscillum furvescens DSM 4134</name>
    <dbReference type="NCBI Taxonomy" id="1122208"/>
    <lineage>
        <taxon>Bacteria</taxon>
        <taxon>Pseudomonadati</taxon>
        <taxon>Bacteroidota</taxon>
        <taxon>Cytophagia</taxon>
        <taxon>Cytophagales</taxon>
        <taxon>Reichenbachiellaceae</taxon>
        <taxon>Marinoscillum</taxon>
    </lineage>
</organism>
<dbReference type="SUPFAM" id="SSF49785">
    <property type="entry name" value="Galactose-binding domain-like"/>
    <property type="match status" value="1"/>
</dbReference>
<dbReference type="CDD" id="cd04080">
    <property type="entry name" value="CBM6_cellulase-like"/>
    <property type="match status" value="1"/>
</dbReference>
<dbReference type="NCBIfam" id="TIGR04183">
    <property type="entry name" value="Por_Secre_tail"/>
    <property type="match status" value="1"/>
</dbReference>
<reference evidence="4 5" key="1">
    <citation type="submission" date="2018-07" db="EMBL/GenBank/DDBJ databases">
        <title>Genomic Encyclopedia of Type Strains, Phase IV (KMG-IV): sequencing the most valuable type-strain genomes for metagenomic binning, comparative biology and taxonomic classification.</title>
        <authorList>
            <person name="Goeker M."/>
        </authorList>
    </citation>
    <scope>NUCLEOTIDE SEQUENCE [LARGE SCALE GENOMIC DNA]</scope>
    <source>
        <strain evidence="4 5">DSM 4134</strain>
    </source>
</reference>
<protein>
    <submittedName>
        <fullName evidence="4">Putative secreted protein (Por secretion system target)</fullName>
    </submittedName>
</protein>
<dbReference type="InterPro" id="IPR026444">
    <property type="entry name" value="Secre_tail"/>
</dbReference>
<evidence type="ECO:0000256" key="1">
    <source>
        <dbReference type="ARBA" id="ARBA00022729"/>
    </source>
</evidence>
<evidence type="ECO:0000256" key="2">
    <source>
        <dbReference type="SAM" id="SignalP"/>
    </source>
</evidence>
<dbReference type="InterPro" id="IPR008979">
    <property type="entry name" value="Galactose-bd-like_sf"/>
</dbReference>